<dbReference type="InParanoid" id="A0A165V021"/>
<name>A0A165V021_9AGAM</name>
<proteinExistence type="predicted"/>
<organism evidence="1 2">
    <name type="scientific">Neolentinus lepideus HHB14362 ss-1</name>
    <dbReference type="NCBI Taxonomy" id="1314782"/>
    <lineage>
        <taxon>Eukaryota</taxon>
        <taxon>Fungi</taxon>
        <taxon>Dikarya</taxon>
        <taxon>Basidiomycota</taxon>
        <taxon>Agaricomycotina</taxon>
        <taxon>Agaricomycetes</taxon>
        <taxon>Gloeophyllales</taxon>
        <taxon>Gloeophyllaceae</taxon>
        <taxon>Neolentinus</taxon>
    </lineage>
</organism>
<dbReference type="EMBL" id="KV425555">
    <property type="protein sequence ID" value="KZT28951.1"/>
    <property type="molecule type" value="Genomic_DNA"/>
</dbReference>
<dbReference type="AlphaFoldDB" id="A0A165V021"/>
<reference evidence="1 2" key="1">
    <citation type="journal article" date="2016" name="Mol. Biol. Evol.">
        <title>Comparative Genomics of Early-Diverging Mushroom-Forming Fungi Provides Insights into the Origins of Lignocellulose Decay Capabilities.</title>
        <authorList>
            <person name="Nagy L.G."/>
            <person name="Riley R."/>
            <person name="Tritt A."/>
            <person name="Adam C."/>
            <person name="Daum C."/>
            <person name="Floudas D."/>
            <person name="Sun H."/>
            <person name="Yadav J.S."/>
            <person name="Pangilinan J."/>
            <person name="Larsson K.H."/>
            <person name="Matsuura K."/>
            <person name="Barry K."/>
            <person name="Labutti K."/>
            <person name="Kuo R."/>
            <person name="Ohm R.A."/>
            <person name="Bhattacharya S.S."/>
            <person name="Shirouzu T."/>
            <person name="Yoshinaga Y."/>
            <person name="Martin F.M."/>
            <person name="Grigoriev I.V."/>
            <person name="Hibbett D.S."/>
        </authorList>
    </citation>
    <scope>NUCLEOTIDE SEQUENCE [LARGE SCALE GENOMIC DNA]</scope>
    <source>
        <strain evidence="1 2">HHB14362 ss-1</strain>
    </source>
</reference>
<keyword evidence="2" id="KW-1185">Reference proteome</keyword>
<sequence>MTLSVHVTLISRSLTSYIPHRSDSVRTIMFRRTLTGQHRILHLCRRYVTSTTSDALILHHLLNIIRWNLELVYPNNREEVCATRHGERDRMVTAH</sequence>
<gene>
    <name evidence="1" type="ORF">NEOLEDRAFT_684180</name>
</gene>
<dbReference type="Proteomes" id="UP000076761">
    <property type="component" value="Unassembled WGS sequence"/>
</dbReference>
<protein>
    <submittedName>
        <fullName evidence="1">Uncharacterized protein</fullName>
    </submittedName>
</protein>
<accession>A0A165V021</accession>
<evidence type="ECO:0000313" key="2">
    <source>
        <dbReference type="Proteomes" id="UP000076761"/>
    </source>
</evidence>
<evidence type="ECO:0000313" key="1">
    <source>
        <dbReference type="EMBL" id="KZT28951.1"/>
    </source>
</evidence>